<dbReference type="EMBL" id="FZNY01000006">
    <property type="protein sequence ID" value="SNS04654.1"/>
    <property type="molecule type" value="Genomic_DNA"/>
</dbReference>
<dbReference type="AlphaFoldDB" id="A0A239BBW8"/>
<dbReference type="InterPro" id="IPR018764">
    <property type="entry name" value="RskA_C"/>
</dbReference>
<evidence type="ECO:0000256" key="10">
    <source>
        <dbReference type="SAM" id="Phobius"/>
    </source>
</evidence>
<gene>
    <name evidence="12" type="ORF">SAMN06265376_10621</name>
</gene>
<evidence type="ECO:0000256" key="2">
    <source>
        <dbReference type="ARBA" id="ARBA00004236"/>
    </source>
</evidence>
<dbReference type="InterPro" id="IPR051474">
    <property type="entry name" value="Anti-sigma-K/W_factor"/>
</dbReference>
<dbReference type="Pfam" id="PF10099">
    <property type="entry name" value="RskA_C"/>
    <property type="match status" value="1"/>
</dbReference>
<accession>A0A239BBW8</accession>
<evidence type="ECO:0000256" key="4">
    <source>
        <dbReference type="ARBA" id="ARBA00022692"/>
    </source>
</evidence>
<evidence type="ECO:0000256" key="7">
    <source>
        <dbReference type="ARBA" id="ARBA00029829"/>
    </source>
</evidence>
<evidence type="ECO:0000256" key="9">
    <source>
        <dbReference type="SAM" id="Coils"/>
    </source>
</evidence>
<evidence type="ECO:0000256" key="6">
    <source>
        <dbReference type="ARBA" id="ARBA00023136"/>
    </source>
</evidence>
<dbReference type="PANTHER" id="PTHR37461">
    <property type="entry name" value="ANTI-SIGMA-K FACTOR RSKA"/>
    <property type="match status" value="1"/>
</dbReference>
<reference evidence="12 13" key="1">
    <citation type="submission" date="2017-06" db="EMBL/GenBank/DDBJ databases">
        <authorList>
            <person name="Kim H.J."/>
            <person name="Triplett B.A."/>
        </authorList>
    </citation>
    <scope>NUCLEOTIDE SEQUENCE [LARGE SCALE GENOMIC DNA]</scope>
    <source>
        <strain evidence="12 13">DSM 25597</strain>
    </source>
</reference>
<feature type="domain" description="Anti-sigma K factor RskA C-terminal" evidence="11">
    <location>
        <begin position="91"/>
        <end position="244"/>
    </location>
</feature>
<proteinExistence type="predicted"/>
<dbReference type="GO" id="GO:0016989">
    <property type="term" value="F:sigma factor antagonist activity"/>
    <property type="evidence" value="ECO:0007669"/>
    <property type="project" value="TreeGrafter"/>
</dbReference>
<dbReference type="RefSeq" id="WP_089372648.1">
    <property type="nucleotide sequence ID" value="NZ_BMEP01000005.1"/>
</dbReference>
<dbReference type="GO" id="GO:0006417">
    <property type="term" value="P:regulation of translation"/>
    <property type="evidence" value="ECO:0007669"/>
    <property type="project" value="TreeGrafter"/>
</dbReference>
<feature type="coiled-coil region" evidence="9">
    <location>
        <begin position="109"/>
        <end position="143"/>
    </location>
</feature>
<name>A0A239BBW8_9FLAO</name>
<comment type="subcellular location">
    <subcellularLocation>
        <location evidence="2">Cell membrane</location>
    </subcellularLocation>
    <subcellularLocation>
        <location evidence="1">Membrane</location>
        <topology evidence="1">Single-pass membrane protein</topology>
    </subcellularLocation>
</comment>
<dbReference type="GO" id="GO:0005886">
    <property type="term" value="C:plasma membrane"/>
    <property type="evidence" value="ECO:0007669"/>
    <property type="project" value="UniProtKB-SubCell"/>
</dbReference>
<protein>
    <recommendedName>
        <fullName evidence="8">Regulator of SigK</fullName>
    </recommendedName>
    <alternativeName>
        <fullName evidence="7">Sigma-K anti-sigma factor RskA</fullName>
    </alternativeName>
</protein>
<sequence length="254" mass="29099">MNERVKIFLDGDLLERYLMDATSPMESKEVEHYIEKYPEVKKTYIELQENLEEYATSFAVPAPSELKDKILKEVQSKPKSKTSIPILAITACAATILFGMMTFMIWNQNQELLNDRRVTTQLIQELNEDIVSNRETLQSVEEQFMILNNSSTEKYVLRGNTKARKLETVAYVNMLEKKSYVHVVALPELPDDQVYQMWAGVDGHMVPLDILKITKENLVEIPYEERMASLNITIEPKGGSEEATVDNLVANISF</sequence>
<dbReference type="OrthoDB" id="1420916at2"/>
<keyword evidence="9" id="KW-0175">Coiled coil</keyword>
<dbReference type="PANTHER" id="PTHR37461:SF1">
    <property type="entry name" value="ANTI-SIGMA-K FACTOR RSKA"/>
    <property type="match status" value="1"/>
</dbReference>
<organism evidence="12 13">
    <name type="scientific">Dokdonia pacifica</name>
    <dbReference type="NCBI Taxonomy" id="1627892"/>
    <lineage>
        <taxon>Bacteria</taxon>
        <taxon>Pseudomonadati</taxon>
        <taxon>Bacteroidota</taxon>
        <taxon>Flavobacteriia</taxon>
        <taxon>Flavobacteriales</taxon>
        <taxon>Flavobacteriaceae</taxon>
        <taxon>Dokdonia</taxon>
    </lineage>
</organism>
<evidence type="ECO:0000256" key="8">
    <source>
        <dbReference type="ARBA" id="ARBA00030803"/>
    </source>
</evidence>
<dbReference type="Gene3D" id="1.10.10.1320">
    <property type="entry name" value="Anti-sigma factor, zinc-finger domain"/>
    <property type="match status" value="1"/>
</dbReference>
<keyword evidence="13" id="KW-1185">Reference proteome</keyword>
<dbReference type="InterPro" id="IPR041916">
    <property type="entry name" value="Anti_sigma_zinc_sf"/>
</dbReference>
<evidence type="ECO:0000313" key="13">
    <source>
        <dbReference type="Proteomes" id="UP000198379"/>
    </source>
</evidence>
<evidence type="ECO:0000256" key="5">
    <source>
        <dbReference type="ARBA" id="ARBA00022989"/>
    </source>
</evidence>
<evidence type="ECO:0000256" key="3">
    <source>
        <dbReference type="ARBA" id="ARBA00022475"/>
    </source>
</evidence>
<keyword evidence="5 10" id="KW-1133">Transmembrane helix</keyword>
<feature type="transmembrane region" description="Helical" evidence="10">
    <location>
        <begin position="86"/>
        <end position="106"/>
    </location>
</feature>
<evidence type="ECO:0000259" key="11">
    <source>
        <dbReference type="Pfam" id="PF10099"/>
    </source>
</evidence>
<keyword evidence="4 10" id="KW-0812">Transmembrane</keyword>
<dbReference type="Proteomes" id="UP000198379">
    <property type="component" value="Unassembled WGS sequence"/>
</dbReference>
<keyword evidence="3" id="KW-1003">Cell membrane</keyword>
<evidence type="ECO:0000313" key="12">
    <source>
        <dbReference type="EMBL" id="SNS04654.1"/>
    </source>
</evidence>
<keyword evidence="6 10" id="KW-0472">Membrane</keyword>
<evidence type="ECO:0000256" key="1">
    <source>
        <dbReference type="ARBA" id="ARBA00004167"/>
    </source>
</evidence>